<dbReference type="STRING" id="1193682.BJP25_00175"/>
<dbReference type="EMBL" id="MKQR01000001">
    <property type="protein sequence ID" value="OLR95606.1"/>
    <property type="molecule type" value="Genomic_DNA"/>
</dbReference>
<organism evidence="1 2">
    <name type="scientific">Actinokineospora bangkokensis</name>
    <dbReference type="NCBI Taxonomy" id="1193682"/>
    <lineage>
        <taxon>Bacteria</taxon>
        <taxon>Bacillati</taxon>
        <taxon>Actinomycetota</taxon>
        <taxon>Actinomycetes</taxon>
        <taxon>Pseudonocardiales</taxon>
        <taxon>Pseudonocardiaceae</taxon>
        <taxon>Actinokineospora</taxon>
    </lineage>
</organism>
<evidence type="ECO:0000313" key="1">
    <source>
        <dbReference type="EMBL" id="OLR95606.1"/>
    </source>
</evidence>
<evidence type="ECO:0000313" key="2">
    <source>
        <dbReference type="Proteomes" id="UP000186040"/>
    </source>
</evidence>
<proteinExistence type="predicted"/>
<accession>A0A1Q9LU96</accession>
<reference evidence="1 2" key="1">
    <citation type="submission" date="2016-10" db="EMBL/GenBank/DDBJ databases">
        <title>The Draft Genome Sequence of Actinokineospora bangkokensis 44EHWT reveals the biosynthetic pathway of antifungal compounds Thailandins with unusual extender unit butylmalonyl-CoA.</title>
        <authorList>
            <person name="Greule A."/>
            <person name="Intra B."/>
            <person name="Flemming S."/>
            <person name="Rommel M.G."/>
            <person name="Panbangred W."/>
            <person name="Bechthold A."/>
        </authorList>
    </citation>
    <scope>NUCLEOTIDE SEQUENCE [LARGE SCALE GENOMIC DNA]</scope>
    <source>
        <strain evidence="1 2">44EHW</strain>
    </source>
</reference>
<dbReference type="AlphaFoldDB" id="A0A1Q9LU96"/>
<protein>
    <submittedName>
        <fullName evidence="1">Uncharacterized protein</fullName>
    </submittedName>
</protein>
<keyword evidence="2" id="KW-1185">Reference proteome</keyword>
<gene>
    <name evidence="1" type="ORF">BJP25_00175</name>
</gene>
<name>A0A1Q9LU96_9PSEU</name>
<dbReference type="Proteomes" id="UP000186040">
    <property type="component" value="Unassembled WGS sequence"/>
</dbReference>
<comment type="caution">
    <text evidence="1">The sequence shown here is derived from an EMBL/GenBank/DDBJ whole genome shotgun (WGS) entry which is preliminary data.</text>
</comment>
<sequence>MRPLTGSTSGRRTWRIGCGDVADRDRCLTVLVDDDKVVLVGPPGEAAVLTTGQLGQLRAALREAAAQAER</sequence>